<gene>
    <name evidence="2" type="ORF">RIF29_11532</name>
</gene>
<proteinExistence type="predicted"/>
<dbReference type="EMBL" id="JAYWIO010000002">
    <property type="protein sequence ID" value="KAK7282615.1"/>
    <property type="molecule type" value="Genomic_DNA"/>
</dbReference>
<feature type="region of interest" description="Disordered" evidence="1">
    <location>
        <begin position="51"/>
        <end position="133"/>
    </location>
</feature>
<feature type="compositionally biased region" description="Basic and acidic residues" evidence="1">
    <location>
        <begin position="107"/>
        <end position="128"/>
    </location>
</feature>
<name>A0AAN9IM71_CROPI</name>
<sequence length="263" mass="28395">MQTGSAEGKEPLTIETNLSHDLVSENGGGVVNVIDNEEILHGDWLVVRRKKRGGKDKEKDKVAQSVGKNVMPNPKKHVKSQFPQSVGSPNLLTFPSTSTSMGLARGKAIDNFKKRARKENPHVQHGNKEGSMPMQYTSSAHVQLSNELQGDSGKGMSQLASDTVNEKNRVIRRSATPMEGFDLRVGIQISDNLTRGSSLILGAGKILKGKPPDGSGVKGTSKPVVKIMTHKHVGMDLERGVQANKIMEDTNLAVSQMILDSGQ</sequence>
<evidence type="ECO:0000256" key="1">
    <source>
        <dbReference type="SAM" id="MobiDB-lite"/>
    </source>
</evidence>
<evidence type="ECO:0000313" key="2">
    <source>
        <dbReference type="EMBL" id="KAK7282615.1"/>
    </source>
</evidence>
<reference evidence="2 3" key="1">
    <citation type="submission" date="2024-01" db="EMBL/GenBank/DDBJ databases">
        <title>The genomes of 5 underutilized Papilionoideae crops provide insights into root nodulation and disease resistanc.</title>
        <authorList>
            <person name="Yuan L."/>
        </authorList>
    </citation>
    <scope>NUCLEOTIDE SEQUENCE [LARGE SCALE GENOMIC DNA]</scope>
    <source>
        <strain evidence="2">ZHUSHIDOU_FW_LH</strain>
        <tissue evidence="2">Leaf</tissue>
    </source>
</reference>
<evidence type="ECO:0000313" key="3">
    <source>
        <dbReference type="Proteomes" id="UP001372338"/>
    </source>
</evidence>
<dbReference type="Proteomes" id="UP001372338">
    <property type="component" value="Unassembled WGS sequence"/>
</dbReference>
<accession>A0AAN9IM71</accession>
<comment type="caution">
    <text evidence="2">The sequence shown here is derived from an EMBL/GenBank/DDBJ whole genome shotgun (WGS) entry which is preliminary data.</text>
</comment>
<protein>
    <submittedName>
        <fullName evidence="2">Uncharacterized protein</fullName>
    </submittedName>
</protein>
<keyword evidence="3" id="KW-1185">Reference proteome</keyword>
<feature type="compositionally biased region" description="Polar residues" evidence="1">
    <location>
        <begin position="81"/>
        <end position="101"/>
    </location>
</feature>
<organism evidence="2 3">
    <name type="scientific">Crotalaria pallida</name>
    <name type="common">Smooth rattlebox</name>
    <name type="synonym">Crotalaria striata</name>
    <dbReference type="NCBI Taxonomy" id="3830"/>
    <lineage>
        <taxon>Eukaryota</taxon>
        <taxon>Viridiplantae</taxon>
        <taxon>Streptophyta</taxon>
        <taxon>Embryophyta</taxon>
        <taxon>Tracheophyta</taxon>
        <taxon>Spermatophyta</taxon>
        <taxon>Magnoliopsida</taxon>
        <taxon>eudicotyledons</taxon>
        <taxon>Gunneridae</taxon>
        <taxon>Pentapetalae</taxon>
        <taxon>rosids</taxon>
        <taxon>fabids</taxon>
        <taxon>Fabales</taxon>
        <taxon>Fabaceae</taxon>
        <taxon>Papilionoideae</taxon>
        <taxon>50 kb inversion clade</taxon>
        <taxon>genistoids sensu lato</taxon>
        <taxon>core genistoids</taxon>
        <taxon>Crotalarieae</taxon>
        <taxon>Crotalaria</taxon>
    </lineage>
</organism>
<dbReference type="AlphaFoldDB" id="A0AAN9IM71"/>